<gene>
    <name evidence="1" type="ORF">IZO911_LOCUS24044</name>
    <name evidence="2" type="ORF">KXQ929_LOCUS18717</name>
</gene>
<evidence type="ECO:0000313" key="3">
    <source>
        <dbReference type="Proteomes" id="UP000663860"/>
    </source>
</evidence>
<evidence type="ECO:0008006" key="4">
    <source>
        <dbReference type="Google" id="ProtNLM"/>
    </source>
</evidence>
<dbReference type="SUPFAM" id="SSF52540">
    <property type="entry name" value="P-loop containing nucleoside triphosphate hydrolases"/>
    <property type="match status" value="1"/>
</dbReference>
<dbReference type="PANTHER" id="PTHR10285">
    <property type="entry name" value="URIDINE KINASE"/>
    <property type="match status" value="1"/>
</dbReference>
<dbReference type="InterPro" id="IPR027417">
    <property type="entry name" value="P-loop_NTPase"/>
</dbReference>
<dbReference type="AlphaFoldDB" id="A0A814QDM7"/>
<protein>
    <recommendedName>
        <fullName evidence="4">Phosphoribulokinase/uridine kinase domain-containing protein</fullName>
    </recommendedName>
</protein>
<dbReference type="EMBL" id="CAJNOE010000285">
    <property type="protein sequence ID" value="CAF1119231.1"/>
    <property type="molecule type" value="Genomic_DNA"/>
</dbReference>
<dbReference type="EMBL" id="CAJOBB010001234">
    <property type="protein sequence ID" value="CAF3828733.1"/>
    <property type="molecule type" value="Genomic_DNA"/>
</dbReference>
<reference evidence="1" key="1">
    <citation type="submission" date="2021-02" db="EMBL/GenBank/DDBJ databases">
        <authorList>
            <person name="Nowell W R."/>
        </authorList>
    </citation>
    <scope>NUCLEOTIDE SEQUENCE</scope>
</reference>
<proteinExistence type="predicted"/>
<evidence type="ECO:0000313" key="2">
    <source>
        <dbReference type="EMBL" id="CAF3828733.1"/>
    </source>
</evidence>
<evidence type="ECO:0000313" key="1">
    <source>
        <dbReference type="EMBL" id="CAF1119231.1"/>
    </source>
</evidence>
<dbReference type="Proteomes" id="UP000663868">
    <property type="component" value="Unassembled WGS sequence"/>
</dbReference>
<organism evidence="1 3">
    <name type="scientific">Adineta steineri</name>
    <dbReference type="NCBI Taxonomy" id="433720"/>
    <lineage>
        <taxon>Eukaryota</taxon>
        <taxon>Metazoa</taxon>
        <taxon>Spiralia</taxon>
        <taxon>Gnathifera</taxon>
        <taxon>Rotifera</taxon>
        <taxon>Eurotatoria</taxon>
        <taxon>Bdelloidea</taxon>
        <taxon>Adinetida</taxon>
        <taxon>Adinetidae</taxon>
        <taxon>Adineta</taxon>
    </lineage>
</organism>
<dbReference type="Gene3D" id="3.40.50.300">
    <property type="entry name" value="P-loop containing nucleotide triphosphate hydrolases"/>
    <property type="match status" value="1"/>
</dbReference>
<name>A0A814QDM7_9BILA</name>
<accession>A0A814QDM7</accession>
<sequence>MTTSSIYPQVIFIGIAGPSGCGKTSYATHLVNHLHSPFNIIQLDHFFYRKISINHPILGRIESEEEPETLHVESLLKLLRQIKHEPEKMTAYHRKNISIKDNKYIFVIVEGFILFALSDELTNMFDIRIFFESTLSLCRMRRYRRRQKIDAQIPDEQVTVSNEFQQWFDHLVWSAYLKQRDLQLSKAEKIFHSDEYQNQEYIQIDNYIDQRLKDYK</sequence>
<dbReference type="Proteomes" id="UP000663860">
    <property type="component" value="Unassembled WGS sequence"/>
</dbReference>
<comment type="caution">
    <text evidence="1">The sequence shown here is derived from an EMBL/GenBank/DDBJ whole genome shotgun (WGS) entry which is preliminary data.</text>
</comment>